<feature type="transmembrane region" description="Helical" evidence="1">
    <location>
        <begin position="50"/>
        <end position="70"/>
    </location>
</feature>
<accession>A0A9P7VEL3</accession>
<dbReference type="Proteomes" id="UP000790833">
    <property type="component" value="Unassembled WGS sequence"/>
</dbReference>
<dbReference type="GeneID" id="66115595"/>
<evidence type="ECO:0000313" key="2">
    <source>
        <dbReference type="EMBL" id="KAG7195836.1"/>
    </source>
</evidence>
<dbReference type="OrthoDB" id="10032492at2759"/>
<keyword evidence="3" id="KW-1185">Reference proteome</keyword>
<evidence type="ECO:0000313" key="3">
    <source>
        <dbReference type="Proteomes" id="UP000790833"/>
    </source>
</evidence>
<keyword evidence="1" id="KW-1133">Transmembrane helix</keyword>
<organism evidence="2 3">
    <name type="scientific">Scheffersomyces spartinae</name>
    <dbReference type="NCBI Taxonomy" id="45513"/>
    <lineage>
        <taxon>Eukaryota</taxon>
        <taxon>Fungi</taxon>
        <taxon>Dikarya</taxon>
        <taxon>Ascomycota</taxon>
        <taxon>Saccharomycotina</taxon>
        <taxon>Pichiomycetes</taxon>
        <taxon>Debaryomycetaceae</taxon>
        <taxon>Scheffersomyces</taxon>
    </lineage>
</organism>
<evidence type="ECO:0000256" key="1">
    <source>
        <dbReference type="SAM" id="Phobius"/>
    </source>
</evidence>
<dbReference type="EMBL" id="JAHMUF010000002">
    <property type="protein sequence ID" value="KAG7195836.1"/>
    <property type="molecule type" value="Genomic_DNA"/>
</dbReference>
<keyword evidence="1" id="KW-0472">Membrane</keyword>
<gene>
    <name evidence="2" type="ORF">KQ657_002221</name>
</gene>
<proteinExistence type="predicted"/>
<comment type="caution">
    <text evidence="2">The sequence shown here is derived from an EMBL/GenBank/DDBJ whole genome shotgun (WGS) entry which is preliminary data.</text>
</comment>
<reference evidence="2" key="1">
    <citation type="submission" date="2021-03" db="EMBL/GenBank/DDBJ databases">
        <authorList>
            <person name="Palmer J.M."/>
        </authorList>
    </citation>
    <scope>NUCLEOTIDE SEQUENCE</scope>
    <source>
        <strain evidence="2">ARV_011</strain>
    </source>
</reference>
<keyword evidence="1" id="KW-0812">Transmembrane</keyword>
<sequence length="140" mass="16942">MDLLFNSFTYKVNFKRRVFWSKIVWMIFGLGFAFVFGIEYTNDKSISATFEWMLAFWYGVILLLWQYELLQASRRKELNLDTNNDLEKHSIDTDSTGEKSDPTLKTSLKYQLHQQQLKRLRLYDDYYRPQIMTPKPIFKR</sequence>
<protein>
    <submittedName>
        <fullName evidence="2">Uncharacterized protein</fullName>
    </submittedName>
</protein>
<dbReference type="RefSeq" id="XP_043051381.1">
    <property type="nucleotide sequence ID" value="XM_043192993.1"/>
</dbReference>
<name>A0A9P7VEL3_9ASCO</name>
<dbReference type="AlphaFoldDB" id="A0A9P7VEL3"/>
<feature type="transmembrane region" description="Helical" evidence="1">
    <location>
        <begin position="20"/>
        <end position="38"/>
    </location>
</feature>